<dbReference type="EMBL" id="CT573213">
    <property type="protein sequence ID" value="CAJ63506.1"/>
    <property type="molecule type" value="Genomic_DNA"/>
</dbReference>
<gene>
    <name evidence="1" type="ordered locus">FRAAL4865</name>
</gene>
<accession>Q0RG83</accession>
<proteinExistence type="predicted"/>
<dbReference type="KEGG" id="fal:FRAAL4865"/>
<dbReference type="HOGENOM" id="CLU_3168384_0_0_11"/>
<reference evidence="1 2" key="1">
    <citation type="journal article" date="2007" name="Genome Res.">
        <title>Genome characteristics of facultatively symbiotic Frankia sp. strains reflect host range and host plant biogeography.</title>
        <authorList>
            <person name="Normand P."/>
            <person name="Lapierre P."/>
            <person name="Tisa L.S."/>
            <person name="Gogarten J.P."/>
            <person name="Alloisio N."/>
            <person name="Bagnarol E."/>
            <person name="Bassi C.A."/>
            <person name="Berry A.M."/>
            <person name="Bickhart D.M."/>
            <person name="Choisne N."/>
            <person name="Couloux A."/>
            <person name="Cournoyer B."/>
            <person name="Cruveiller S."/>
            <person name="Daubin V."/>
            <person name="Demange N."/>
            <person name="Francino M.P."/>
            <person name="Goltsman E."/>
            <person name="Huang Y."/>
            <person name="Kopp O.R."/>
            <person name="Labarre L."/>
            <person name="Lapidus A."/>
            <person name="Lavire C."/>
            <person name="Marechal J."/>
            <person name="Martinez M."/>
            <person name="Mastronunzio J.E."/>
            <person name="Mullin B.C."/>
            <person name="Niemann J."/>
            <person name="Pujic P."/>
            <person name="Rawnsley T."/>
            <person name="Rouy Z."/>
            <person name="Schenowitz C."/>
            <person name="Sellstedt A."/>
            <person name="Tavares F."/>
            <person name="Tomkins J.P."/>
            <person name="Vallenet D."/>
            <person name="Valverde C."/>
            <person name="Wall L.G."/>
            <person name="Wang Y."/>
            <person name="Medigue C."/>
            <person name="Benson D.R."/>
        </authorList>
    </citation>
    <scope>NUCLEOTIDE SEQUENCE [LARGE SCALE GENOMIC DNA]</scope>
    <source>
        <strain evidence="2">DSM 45986 / CECT 9034 / ACN14a</strain>
    </source>
</reference>
<organism evidence="1 2">
    <name type="scientific">Frankia alni (strain DSM 45986 / CECT 9034 / ACN14a)</name>
    <dbReference type="NCBI Taxonomy" id="326424"/>
    <lineage>
        <taxon>Bacteria</taxon>
        <taxon>Bacillati</taxon>
        <taxon>Actinomycetota</taxon>
        <taxon>Actinomycetes</taxon>
        <taxon>Frankiales</taxon>
        <taxon>Frankiaceae</taxon>
        <taxon>Frankia</taxon>
    </lineage>
</organism>
<evidence type="ECO:0000313" key="1">
    <source>
        <dbReference type="EMBL" id="CAJ63506.1"/>
    </source>
</evidence>
<dbReference type="AlphaFoldDB" id="Q0RG83"/>
<evidence type="ECO:0000313" key="2">
    <source>
        <dbReference type="Proteomes" id="UP000000657"/>
    </source>
</evidence>
<keyword evidence="2" id="KW-1185">Reference proteome</keyword>
<sequence>MAVLVLVLVLARYRALVRGVVPRPVVPATAGTPIGGSDPSGRRTVIT</sequence>
<protein>
    <submittedName>
        <fullName evidence="1">Uncharacterized protein</fullName>
    </submittedName>
</protein>
<dbReference type="STRING" id="326424.FRAAL4865"/>
<dbReference type="Proteomes" id="UP000000657">
    <property type="component" value="Chromosome"/>
</dbReference>
<name>Q0RG83_FRAAA</name>